<evidence type="ECO:0000256" key="1">
    <source>
        <dbReference type="ARBA" id="ARBA00022898"/>
    </source>
</evidence>
<dbReference type="Pfam" id="PF00266">
    <property type="entry name" value="Aminotran_5"/>
    <property type="match status" value="1"/>
</dbReference>
<dbReference type="EMBL" id="JACEGD010000022">
    <property type="protein sequence ID" value="MBH5389385.1"/>
    <property type="molecule type" value="Genomic_DNA"/>
</dbReference>
<name>A0ABS0P8I5_9BRAD</name>
<dbReference type="GO" id="GO:0008483">
    <property type="term" value="F:transaminase activity"/>
    <property type="evidence" value="ECO:0007669"/>
    <property type="project" value="UniProtKB-KW"/>
</dbReference>
<gene>
    <name evidence="3" type="ORF">H1B27_24310</name>
</gene>
<organism evidence="3 4">
    <name type="scientific">Bradyrhizobium diversitatis</name>
    <dbReference type="NCBI Taxonomy" id="2755406"/>
    <lineage>
        <taxon>Bacteria</taxon>
        <taxon>Pseudomonadati</taxon>
        <taxon>Pseudomonadota</taxon>
        <taxon>Alphaproteobacteria</taxon>
        <taxon>Hyphomicrobiales</taxon>
        <taxon>Nitrobacteraceae</taxon>
        <taxon>Bradyrhizobium</taxon>
    </lineage>
</organism>
<reference evidence="3 4" key="1">
    <citation type="submission" date="2020-07" db="EMBL/GenBank/DDBJ databases">
        <title>Bradyrhizobium diversity isolated from nodules of indigenous legumes of Western Australia.</title>
        <authorList>
            <person name="Klepa M.S."/>
        </authorList>
    </citation>
    <scope>NUCLEOTIDE SEQUENCE [LARGE SCALE GENOMIC DNA]</scope>
    <source>
        <strain evidence="3 4">CNPSo 4019</strain>
    </source>
</reference>
<proteinExistence type="predicted"/>
<sequence>MPLIERFGVPATCRASLALYNTHADVDALARAAIAVDELLA</sequence>
<dbReference type="Gene3D" id="3.90.1150.10">
    <property type="entry name" value="Aspartate Aminotransferase, domain 1"/>
    <property type="match status" value="1"/>
</dbReference>
<protein>
    <submittedName>
        <fullName evidence="3">Aminotransferase class V-fold PLP-dependent enzyme</fullName>
    </submittedName>
</protein>
<feature type="domain" description="Aminotransferase class V" evidence="2">
    <location>
        <begin position="1"/>
        <end position="29"/>
    </location>
</feature>
<evidence type="ECO:0000313" key="3">
    <source>
        <dbReference type="EMBL" id="MBH5389385.1"/>
    </source>
</evidence>
<evidence type="ECO:0000259" key="2">
    <source>
        <dbReference type="Pfam" id="PF00266"/>
    </source>
</evidence>
<comment type="caution">
    <text evidence="3">The sequence shown here is derived from an EMBL/GenBank/DDBJ whole genome shotgun (WGS) entry which is preliminary data.</text>
</comment>
<accession>A0ABS0P8I5</accession>
<keyword evidence="4" id="KW-1185">Reference proteome</keyword>
<keyword evidence="1" id="KW-0663">Pyridoxal phosphate</keyword>
<evidence type="ECO:0000313" key="4">
    <source>
        <dbReference type="Proteomes" id="UP001194539"/>
    </source>
</evidence>
<dbReference type="InterPro" id="IPR000192">
    <property type="entry name" value="Aminotrans_V_dom"/>
</dbReference>
<keyword evidence="3" id="KW-0808">Transferase</keyword>
<keyword evidence="3" id="KW-0032">Aminotransferase</keyword>
<dbReference type="Proteomes" id="UP001194539">
    <property type="component" value="Unassembled WGS sequence"/>
</dbReference>
<dbReference type="InterPro" id="IPR015422">
    <property type="entry name" value="PyrdxlP-dep_Trfase_small"/>
</dbReference>